<keyword evidence="3" id="KW-0804">Transcription</keyword>
<protein>
    <submittedName>
        <fullName evidence="6">PAS domain-containing protein</fullName>
    </submittedName>
</protein>
<feature type="compositionally biased region" description="Gly residues" evidence="5">
    <location>
        <begin position="348"/>
        <end position="364"/>
    </location>
</feature>
<feature type="region of interest" description="Disordered" evidence="5">
    <location>
        <begin position="655"/>
        <end position="706"/>
    </location>
</feature>
<keyword evidence="4" id="KW-0539">Nucleus</keyword>
<evidence type="ECO:0000256" key="2">
    <source>
        <dbReference type="ARBA" id="ARBA00023015"/>
    </source>
</evidence>
<dbReference type="FunFam" id="3.30.450.20:FF:000081">
    <property type="entry name" value="Dysfusion, isoform B"/>
    <property type="match status" value="1"/>
</dbReference>
<proteinExistence type="predicted"/>
<dbReference type="AlphaFoldDB" id="A0A182JKF6"/>
<dbReference type="Gene3D" id="3.30.450.20">
    <property type="entry name" value="PAS domain"/>
    <property type="match status" value="1"/>
</dbReference>
<dbReference type="GO" id="GO:0005634">
    <property type="term" value="C:nucleus"/>
    <property type="evidence" value="ECO:0007669"/>
    <property type="project" value="UniProtKB-SubCell"/>
</dbReference>
<evidence type="ECO:0000256" key="5">
    <source>
        <dbReference type="SAM" id="MobiDB-lite"/>
    </source>
</evidence>
<feature type="compositionally biased region" description="Basic and acidic residues" evidence="5">
    <location>
        <begin position="686"/>
        <end position="706"/>
    </location>
</feature>
<dbReference type="SMART" id="SM00091">
    <property type="entry name" value="PAS"/>
    <property type="match status" value="1"/>
</dbReference>
<dbReference type="PANTHER" id="PTHR23043">
    <property type="entry name" value="HYPOXIA-INDUCIBLE FACTOR 1 ALPHA"/>
    <property type="match status" value="1"/>
</dbReference>
<sequence length="706" mass="73705">MCHVNVVLVQGHYLSYLPLCSRNEPVFIATCTPIAMPETRECVVQGATNVFTTIHSMDMKVVHIDKNGEFHLGYSRSELQGVSWYQLLHWESTREAQSKHRLITQSEQDRSCILLVRMQRRQSDFLWVHVVLQVRDGQDSNQQSVIVCTNQVLSDREASVMLSNSWLYHYYTVQSKMQFGIPFEGATRIPPTAPYYTAPAGHSLSPNSAAGVGNVSGTIAGTSLGGSGIGGGGLQPHGYSTSHHSHVPAYGYHSPSGQHHNGGGGAVTPMLHGHHHHHQHVVQQGGGLTAAGDAGEYGTRPYEFRLDASGQPVDYSGGHPTPPTSAPPTMAGIPMPVVQVTPHIRCHNGGGGAGPSSGNGGASGGNSSNSNTNGSNNSSTGNSGSSHATTNGGSDRHMGTPPAKKRNMNRLEPLYIPDNGQSDSTETSVIGELQSSGAGNPAGLHPQDGGVSAVSNGLSHLNGSLDGGVNVTPAGGGGGGGGLQTMIIGSVPSGRTAIGRVHSKTALLPSTVSSLASEPTDFMEQWNPSPPWSDTTAQKVPDITHQELSPYMTTTPPTPTSAPHQLLNGGFPTATTFSFDWMPEQFVPIVSDCSGSALLPPGAMAVSHVVSGAPTITSTNSTAMGTAGCVLPVPSCLTQDGLPIPGLPIPMPVPLQIPPPPWPSDHRLLALDGNGGPSTTPTSSDGGRERKPAEDTTGHQDQRRSH</sequence>
<evidence type="ECO:0000256" key="3">
    <source>
        <dbReference type="ARBA" id="ARBA00023163"/>
    </source>
</evidence>
<dbReference type="GO" id="GO:0000977">
    <property type="term" value="F:RNA polymerase II transcription regulatory region sequence-specific DNA binding"/>
    <property type="evidence" value="ECO:0007669"/>
    <property type="project" value="TreeGrafter"/>
</dbReference>
<dbReference type="Pfam" id="PF14598">
    <property type="entry name" value="PAS_11"/>
    <property type="match status" value="1"/>
</dbReference>
<dbReference type="SUPFAM" id="SSF55785">
    <property type="entry name" value="PYP-like sensor domain (PAS domain)"/>
    <property type="match status" value="1"/>
</dbReference>
<dbReference type="PANTHER" id="PTHR23043:SF39">
    <property type="entry name" value="DYSFUSION, ISOFORM D"/>
    <property type="match status" value="1"/>
</dbReference>
<dbReference type="CDD" id="cd00130">
    <property type="entry name" value="PAS"/>
    <property type="match status" value="1"/>
</dbReference>
<dbReference type="GO" id="GO:0000981">
    <property type="term" value="F:DNA-binding transcription factor activity, RNA polymerase II-specific"/>
    <property type="evidence" value="ECO:0007669"/>
    <property type="project" value="TreeGrafter"/>
</dbReference>
<dbReference type="VEuPathDB" id="VectorBase:AATE019735"/>
<dbReference type="STRING" id="41427.A0A182JKF6"/>
<evidence type="ECO:0000256" key="1">
    <source>
        <dbReference type="ARBA" id="ARBA00004123"/>
    </source>
</evidence>
<dbReference type="EnsemblMetazoa" id="AATE019735-RA">
    <property type="protein sequence ID" value="AATE019735-PA.1"/>
    <property type="gene ID" value="AATE019735"/>
</dbReference>
<reference evidence="6" key="1">
    <citation type="submission" date="2022-08" db="UniProtKB">
        <authorList>
            <consortium name="EnsemblMetazoa"/>
        </authorList>
    </citation>
    <scope>IDENTIFICATION</scope>
    <source>
        <strain evidence="6">EBRO</strain>
    </source>
</reference>
<name>A0A182JKF6_ANOAO</name>
<dbReference type="InterPro" id="IPR035965">
    <property type="entry name" value="PAS-like_dom_sf"/>
</dbReference>
<evidence type="ECO:0000256" key="4">
    <source>
        <dbReference type="ARBA" id="ARBA00023242"/>
    </source>
</evidence>
<keyword evidence="2" id="KW-0805">Transcription regulation</keyword>
<comment type="subcellular location">
    <subcellularLocation>
        <location evidence="1">Nucleus</location>
    </subcellularLocation>
</comment>
<dbReference type="InterPro" id="IPR000014">
    <property type="entry name" value="PAS"/>
</dbReference>
<organism evidence="6">
    <name type="scientific">Anopheles atroparvus</name>
    <name type="common">European mosquito</name>
    <dbReference type="NCBI Taxonomy" id="41427"/>
    <lineage>
        <taxon>Eukaryota</taxon>
        <taxon>Metazoa</taxon>
        <taxon>Ecdysozoa</taxon>
        <taxon>Arthropoda</taxon>
        <taxon>Hexapoda</taxon>
        <taxon>Insecta</taxon>
        <taxon>Pterygota</taxon>
        <taxon>Neoptera</taxon>
        <taxon>Endopterygota</taxon>
        <taxon>Diptera</taxon>
        <taxon>Nematocera</taxon>
        <taxon>Culicoidea</taxon>
        <taxon>Culicidae</taxon>
        <taxon>Anophelinae</taxon>
        <taxon>Anopheles</taxon>
    </lineage>
</organism>
<feature type="region of interest" description="Disordered" evidence="5">
    <location>
        <begin position="274"/>
        <end position="408"/>
    </location>
</feature>
<evidence type="ECO:0000313" key="6">
    <source>
        <dbReference type="EnsemblMetazoa" id="AATE019735-PA.1"/>
    </source>
</evidence>
<dbReference type="GO" id="GO:0010557">
    <property type="term" value="P:positive regulation of macromolecule biosynthetic process"/>
    <property type="evidence" value="ECO:0007669"/>
    <property type="project" value="UniProtKB-ARBA"/>
</dbReference>
<accession>A0A182JKF6</accession>
<feature type="compositionally biased region" description="Low complexity" evidence="5">
    <location>
        <begin position="365"/>
        <end position="393"/>
    </location>
</feature>
<feature type="region of interest" description="Disordered" evidence="5">
    <location>
        <begin position="433"/>
        <end position="457"/>
    </location>
</feature>